<evidence type="ECO:0000256" key="6">
    <source>
        <dbReference type="ARBA" id="ARBA00022833"/>
    </source>
</evidence>
<dbReference type="GO" id="GO:0000725">
    <property type="term" value="P:recombinational repair"/>
    <property type="evidence" value="ECO:0007669"/>
    <property type="project" value="UniProtKB-UniRule"/>
</dbReference>
<comment type="function">
    <text evidence="11">Plays a role in repairing double-strand DNA breaks, probably involving stabilizing or processing branched DNA or blocked replication forks.</text>
</comment>
<dbReference type="Pfam" id="PF18073">
    <property type="entry name" value="Zn_ribbon_LapB"/>
    <property type="match status" value="1"/>
</dbReference>
<dbReference type="InterPro" id="IPR027417">
    <property type="entry name" value="P-loop_NTPase"/>
</dbReference>
<dbReference type="GO" id="GO:0016787">
    <property type="term" value="F:hydrolase activity"/>
    <property type="evidence" value="ECO:0007669"/>
    <property type="project" value="UniProtKB-KW"/>
</dbReference>
<dbReference type="Gene3D" id="3.40.50.300">
    <property type="entry name" value="P-loop containing nucleotide triphosphate hydrolases"/>
    <property type="match status" value="1"/>
</dbReference>
<evidence type="ECO:0000256" key="7">
    <source>
        <dbReference type="ARBA" id="ARBA00022840"/>
    </source>
</evidence>
<dbReference type="PRINTS" id="PR01874">
    <property type="entry name" value="DNAREPAIRADA"/>
</dbReference>
<comment type="caution">
    <text evidence="15">The sequence shown here is derived from an EMBL/GenBank/DDBJ whole genome shotgun (WGS) entry which is preliminary data.</text>
</comment>
<feature type="region of interest" description="Lon-protease-like" evidence="11">
    <location>
        <begin position="345"/>
        <end position="433"/>
    </location>
</feature>
<sequence length="433" mass="47201">MATKDVYYLCSECGNDFVKWSGRCPGCRAWNTLVEYKNEASSTKKTRDHKAVIPQVLTQSSPELEKRISTGSSEFDRALSGGLVAGSIALLGGDPGIGKSTLMVQVAHSVSGSLYISGEESEHQIALRAKRLGLKLERISFIAQTDVHIIAATIATQKPRLVIIDSIQTMQDDAFPSTPGSLVQVRECGLVFQRLAKQHNIPIILVGHVTKEGNIAGPKILEHMVDTVCYVEGKSMQEMRIVRTTKHRFGSTNEIGLFAMKNNGLHSLTNPSAHFINDESLQTPGSALSVIIDGNRPFIIEVQALTAKSVSSYPKRTASGYDAKRLELLLAILEQRAHISLSEYDVYINIVGGLVVKDNGIDCAIACAIASSHGKWVVPEKLCIVGECGLAGEIRSPLNNELRKNEVERLGYTYFTQPKTLSDALRLIKKGTV</sequence>
<dbReference type="Proteomes" id="UP000231162">
    <property type="component" value="Unassembled WGS sequence"/>
</dbReference>
<dbReference type="PANTHER" id="PTHR32472">
    <property type="entry name" value="DNA REPAIR PROTEIN RADA"/>
    <property type="match status" value="1"/>
</dbReference>
<dbReference type="GO" id="GO:0005524">
    <property type="term" value="F:ATP binding"/>
    <property type="evidence" value="ECO:0007669"/>
    <property type="project" value="UniProtKB-UniRule"/>
</dbReference>
<dbReference type="InterPro" id="IPR041166">
    <property type="entry name" value="Rubredoxin_2"/>
</dbReference>
<comment type="function">
    <text evidence="13">DNA-dependent ATPase involved in processing of recombination intermediates, plays a role in repairing DNA breaks. Stimulates the branch migration of RecA-mediated strand transfer reactions, allowing the 3' invading strand to extend heteroduplex DNA faster. Binds ssDNA in the presence of ADP but not other nucleotides, has ATPase activity that is stimulated by ssDNA and various branched DNA structures, but inhibited by SSB. Does not have RecA's homology-searching function.</text>
</comment>
<keyword evidence="5" id="KW-0378">Hydrolase</keyword>
<feature type="binding site" evidence="11">
    <location>
        <begin position="93"/>
        <end position="100"/>
    </location>
    <ligand>
        <name>ATP</name>
        <dbReference type="ChEBI" id="CHEBI:30616"/>
    </ligand>
</feature>
<dbReference type="PROSITE" id="PS50162">
    <property type="entry name" value="RECA_2"/>
    <property type="match status" value="1"/>
</dbReference>
<feature type="domain" description="RecA family profile 1" evidence="14">
    <location>
        <begin position="64"/>
        <end position="209"/>
    </location>
</feature>
<evidence type="ECO:0000256" key="3">
    <source>
        <dbReference type="ARBA" id="ARBA00022763"/>
    </source>
</evidence>
<organism evidence="15 16">
    <name type="scientific">Candidatus Berkelbacteria bacterium CG10_big_fil_rev_8_21_14_0_10_43_14</name>
    <dbReference type="NCBI Taxonomy" id="1974515"/>
    <lineage>
        <taxon>Bacteria</taxon>
        <taxon>Candidatus Berkelbacteria</taxon>
    </lineage>
</organism>
<evidence type="ECO:0000256" key="11">
    <source>
        <dbReference type="HAMAP-Rule" id="MF_01498"/>
    </source>
</evidence>
<keyword evidence="7 11" id="KW-0067">ATP-binding</keyword>
<accession>A0A2M6R8V4</accession>
<evidence type="ECO:0000256" key="4">
    <source>
        <dbReference type="ARBA" id="ARBA00022771"/>
    </source>
</evidence>
<dbReference type="GO" id="GO:0005829">
    <property type="term" value="C:cytosol"/>
    <property type="evidence" value="ECO:0007669"/>
    <property type="project" value="TreeGrafter"/>
</dbReference>
<dbReference type="EMBL" id="PEZX01000024">
    <property type="protein sequence ID" value="PIS06982.1"/>
    <property type="molecule type" value="Genomic_DNA"/>
</dbReference>
<evidence type="ECO:0000256" key="12">
    <source>
        <dbReference type="NCBIfam" id="TIGR00416"/>
    </source>
</evidence>
<dbReference type="NCBIfam" id="TIGR00416">
    <property type="entry name" value="sms"/>
    <property type="match status" value="1"/>
</dbReference>
<dbReference type="InterPro" id="IPR004504">
    <property type="entry name" value="DNA_repair_RadA"/>
</dbReference>
<protein>
    <recommendedName>
        <fullName evidence="11 12">DNA repair protein RadA</fullName>
    </recommendedName>
</protein>
<evidence type="ECO:0000256" key="9">
    <source>
        <dbReference type="ARBA" id="ARBA00023125"/>
    </source>
</evidence>
<dbReference type="AlphaFoldDB" id="A0A2M6R8V4"/>
<dbReference type="Pfam" id="PF13481">
    <property type="entry name" value="AAA_25"/>
    <property type="match status" value="1"/>
</dbReference>
<evidence type="ECO:0000313" key="15">
    <source>
        <dbReference type="EMBL" id="PIS06982.1"/>
    </source>
</evidence>
<keyword evidence="2 11" id="KW-0547">Nucleotide-binding</keyword>
<evidence type="ECO:0000259" key="14">
    <source>
        <dbReference type="PROSITE" id="PS50162"/>
    </source>
</evidence>
<gene>
    <name evidence="11" type="primary">radA</name>
    <name evidence="15" type="ORF">COT79_01705</name>
</gene>
<comment type="domain">
    <text evidence="11">The middle region has homology to RecA with ATPase motifs including the RadA KNRFG motif, while the C-terminus is homologous to Lon protease.</text>
</comment>
<dbReference type="GO" id="GO:0003684">
    <property type="term" value="F:damaged DNA binding"/>
    <property type="evidence" value="ECO:0007669"/>
    <property type="project" value="InterPro"/>
</dbReference>
<keyword evidence="6 13" id="KW-0862">Zinc</keyword>
<keyword evidence="1 11" id="KW-0479">Metal-binding</keyword>
<dbReference type="GO" id="GO:0140664">
    <property type="term" value="F:ATP-dependent DNA damage sensor activity"/>
    <property type="evidence" value="ECO:0007669"/>
    <property type="project" value="InterPro"/>
</dbReference>
<dbReference type="InterPro" id="IPR014721">
    <property type="entry name" value="Ribsml_uS5_D2-typ_fold_subgr"/>
</dbReference>
<proteinExistence type="inferred from homology"/>
<evidence type="ECO:0000256" key="8">
    <source>
        <dbReference type="ARBA" id="ARBA00023016"/>
    </source>
</evidence>
<evidence type="ECO:0000256" key="1">
    <source>
        <dbReference type="ARBA" id="ARBA00022723"/>
    </source>
</evidence>
<evidence type="ECO:0000313" key="16">
    <source>
        <dbReference type="Proteomes" id="UP000231162"/>
    </source>
</evidence>
<dbReference type="InterPro" id="IPR020568">
    <property type="entry name" value="Ribosomal_Su5_D2-typ_SF"/>
</dbReference>
<dbReference type="Gene3D" id="3.30.230.10">
    <property type="match status" value="1"/>
</dbReference>
<dbReference type="InterPro" id="IPR003593">
    <property type="entry name" value="AAA+_ATPase"/>
</dbReference>
<dbReference type="SUPFAM" id="SSF52540">
    <property type="entry name" value="P-loop containing nucleoside triphosphate hydrolases"/>
    <property type="match status" value="1"/>
</dbReference>
<dbReference type="FunFam" id="3.40.50.300:FF:000050">
    <property type="entry name" value="DNA repair protein RadA"/>
    <property type="match status" value="1"/>
</dbReference>
<dbReference type="SUPFAM" id="SSF54211">
    <property type="entry name" value="Ribosomal protein S5 domain 2-like"/>
    <property type="match status" value="1"/>
</dbReference>
<keyword evidence="9 11" id="KW-0238">DNA-binding</keyword>
<comment type="caution">
    <text evidence="11">Lacks conserved residue(s) required for the propagation of feature annotation.</text>
</comment>
<evidence type="ECO:0000256" key="10">
    <source>
        <dbReference type="ARBA" id="ARBA00023204"/>
    </source>
</evidence>
<keyword evidence="4 13" id="KW-0863">Zinc-finger</keyword>
<dbReference type="PANTHER" id="PTHR32472:SF10">
    <property type="entry name" value="DNA REPAIR PROTEIN RADA-LIKE PROTEIN"/>
    <property type="match status" value="1"/>
</dbReference>
<evidence type="ECO:0000256" key="2">
    <source>
        <dbReference type="ARBA" id="ARBA00022741"/>
    </source>
</evidence>
<evidence type="ECO:0000256" key="5">
    <source>
        <dbReference type="ARBA" id="ARBA00022801"/>
    </source>
</evidence>
<dbReference type="GO" id="GO:0008270">
    <property type="term" value="F:zinc ion binding"/>
    <property type="evidence" value="ECO:0007669"/>
    <property type="project" value="UniProtKB-KW"/>
</dbReference>
<reference evidence="16" key="1">
    <citation type="submission" date="2017-09" db="EMBL/GenBank/DDBJ databases">
        <title>Depth-based differentiation of microbial function through sediment-hosted aquifers and enrichment of novel symbionts in the deep terrestrial subsurface.</title>
        <authorList>
            <person name="Probst A.J."/>
            <person name="Ladd B."/>
            <person name="Jarett J.K."/>
            <person name="Geller-Mcgrath D.E."/>
            <person name="Sieber C.M.K."/>
            <person name="Emerson J.B."/>
            <person name="Anantharaman K."/>
            <person name="Thomas B.C."/>
            <person name="Malmstrom R."/>
            <person name="Stieglmeier M."/>
            <person name="Klingl A."/>
            <person name="Woyke T."/>
            <person name="Ryan C.M."/>
            <person name="Banfield J.F."/>
        </authorList>
    </citation>
    <scope>NUCLEOTIDE SEQUENCE [LARGE SCALE GENOMIC DNA]</scope>
</reference>
<dbReference type="SMART" id="SM00382">
    <property type="entry name" value="AAA"/>
    <property type="match status" value="1"/>
</dbReference>
<keyword evidence="8 11" id="KW-0346">Stress response</keyword>
<evidence type="ECO:0000256" key="13">
    <source>
        <dbReference type="RuleBase" id="RU003555"/>
    </source>
</evidence>
<comment type="similarity">
    <text evidence="11 13">Belongs to the RecA family. RadA subfamily.</text>
</comment>
<dbReference type="InterPro" id="IPR020588">
    <property type="entry name" value="RecA_ATP-bd"/>
</dbReference>
<keyword evidence="3 11" id="KW-0227">DNA damage</keyword>
<dbReference type="HAMAP" id="MF_01498">
    <property type="entry name" value="RadA_bact"/>
    <property type="match status" value="1"/>
</dbReference>
<keyword evidence="10 11" id="KW-0234">DNA repair</keyword>
<dbReference type="CDD" id="cd01121">
    <property type="entry name" value="RadA_SMS_N"/>
    <property type="match status" value="1"/>
</dbReference>
<name>A0A2M6R8V4_9BACT</name>